<protein>
    <submittedName>
        <fullName evidence="1">Uncharacterized protein</fullName>
    </submittedName>
</protein>
<proteinExistence type="predicted"/>
<dbReference type="Proteomes" id="UP000186817">
    <property type="component" value="Unassembled WGS sequence"/>
</dbReference>
<organism evidence="1 2">
    <name type="scientific">Symbiodinium microadriaticum</name>
    <name type="common">Dinoflagellate</name>
    <name type="synonym">Zooxanthella microadriatica</name>
    <dbReference type="NCBI Taxonomy" id="2951"/>
    <lineage>
        <taxon>Eukaryota</taxon>
        <taxon>Sar</taxon>
        <taxon>Alveolata</taxon>
        <taxon>Dinophyceae</taxon>
        <taxon>Suessiales</taxon>
        <taxon>Symbiodiniaceae</taxon>
        <taxon>Symbiodinium</taxon>
    </lineage>
</organism>
<keyword evidence="2" id="KW-1185">Reference proteome</keyword>
<reference evidence="1 2" key="1">
    <citation type="submission" date="2016-02" db="EMBL/GenBank/DDBJ databases">
        <title>Genome analysis of coral dinoflagellate symbionts highlights evolutionary adaptations to a symbiotic lifestyle.</title>
        <authorList>
            <person name="Aranda M."/>
            <person name="Li Y."/>
            <person name="Liew Y.J."/>
            <person name="Baumgarten S."/>
            <person name="Simakov O."/>
            <person name="Wilson M."/>
            <person name="Piel J."/>
            <person name="Ashoor H."/>
            <person name="Bougouffa S."/>
            <person name="Bajic V.B."/>
            <person name="Ryu T."/>
            <person name="Ravasi T."/>
            <person name="Bayer T."/>
            <person name="Micklem G."/>
            <person name="Kim H."/>
            <person name="Bhak J."/>
            <person name="Lajeunesse T.C."/>
            <person name="Voolstra C.R."/>
        </authorList>
    </citation>
    <scope>NUCLEOTIDE SEQUENCE [LARGE SCALE GENOMIC DNA]</scope>
    <source>
        <strain evidence="1 2">CCMP2467</strain>
    </source>
</reference>
<name>A0A1Q9BUY4_SYMMI</name>
<dbReference type="EMBL" id="LSRX01003671">
    <property type="protein sequence ID" value="OLP74472.1"/>
    <property type="molecule type" value="Genomic_DNA"/>
</dbReference>
<feature type="non-terminal residue" evidence="1">
    <location>
        <position position="1"/>
    </location>
</feature>
<evidence type="ECO:0000313" key="2">
    <source>
        <dbReference type="Proteomes" id="UP000186817"/>
    </source>
</evidence>
<dbReference type="AlphaFoldDB" id="A0A1Q9BUY4"/>
<gene>
    <name evidence="1" type="ORF">AK812_SmicGene45975</name>
</gene>
<accession>A0A1Q9BUY4</accession>
<evidence type="ECO:0000313" key="1">
    <source>
        <dbReference type="EMBL" id="OLP74472.1"/>
    </source>
</evidence>
<comment type="caution">
    <text evidence="1">The sequence shown here is derived from an EMBL/GenBank/DDBJ whole genome shotgun (WGS) entry which is preliminary data.</text>
</comment>
<sequence>AHSKLVSRKDSVEMFGAKGFESVLRFKQSFLVRSEDFDNYEVDAVLDVDAPSHTVKEKVPQLSKQTLLNRDSCPLDEFLNFLQK</sequence>